<organism evidence="1 2">
    <name type="scientific">Blastococcus xanthinilyticus</name>
    <dbReference type="NCBI Taxonomy" id="1564164"/>
    <lineage>
        <taxon>Bacteria</taxon>
        <taxon>Bacillati</taxon>
        <taxon>Actinomycetota</taxon>
        <taxon>Actinomycetes</taxon>
        <taxon>Geodermatophilales</taxon>
        <taxon>Geodermatophilaceae</taxon>
        <taxon>Blastococcus</taxon>
    </lineage>
</organism>
<reference evidence="1 2" key="1">
    <citation type="submission" date="2019-07" db="EMBL/GenBank/DDBJ databases">
        <title>Genomic Encyclopedia of Archaeal and Bacterial Type Strains, Phase II (KMG-II): from individual species to whole genera.</title>
        <authorList>
            <person name="Goeker M."/>
        </authorList>
    </citation>
    <scope>NUCLEOTIDE SEQUENCE [LARGE SCALE GENOMIC DNA]</scope>
    <source>
        <strain evidence="1 2">DSM 46842</strain>
    </source>
</reference>
<accession>A0A5S5CTP8</accession>
<gene>
    <name evidence="1" type="ORF">BD833_10767</name>
</gene>
<comment type="caution">
    <text evidence="1">The sequence shown here is derived from an EMBL/GenBank/DDBJ whole genome shotgun (WGS) entry which is preliminary data.</text>
</comment>
<proteinExistence type="predicted"/>
<dbReference type="EMBL" id="VNHW01000007">
    <property type="protein sequence ID" value="TYP87130.1"/>
    <property type="molecule type" value="Genomic_DNA"/>
</dbReference>
<protein>
    <submittedName>
        <fullName evidence="1">Uncharacterized protein</fullName>
    </submittedName>
</protein>
<dbReference type="AlphaFoldDB" id="A0A5S5CTP8"/>
<dbReference type="Proteomes" id="UP000322499">
    <property type="component" value="Unassembled WGS sequence"/>
</dbReference>
<evidence type="ECO:0000313" key="1">
    <source>
        <dbReference type="EMBL" id="TYP87130.1"/>
    </source>
</evidence>
<keyword evidence="2" id="KW-1185">Reference proteome</keyword>
<name>A0A5S5CTP8_9ACTN</name>
<evidence type="ECO:0000313" key="2">
    <source>
        <dbReference type="Proteomes" id="UP000322499"/>
    </source>
</evidence>
<sequence>MCSRVPPHVEREPVGDSLRVRYKRRRLRGDRVLIEDYTGGRWALLRPPVAGRAQVESLIGQVQEDLATMPITDFREKYRPLMD</sequence>